<evidence type="ECO:0000313" key="2">
    <source>
        <dbReference type="EMBL" id="MFC4464921.1"/>
    </source>
</evidence>
<evidence type="ECO:0008006" key="4">
    <source>
        <dbReference type="Google" id="ProtNLM"/>
    </source>
</evidence>
<proteinExistence type="predicted"/>
<reference evidence="3" key="1">
    <citation type="journal article" date="2019" name="Int. J. Syst. Evol. Microbiol.">
        <title>The Global Catalogue of Microorganisms (GCM) 10K type strain sequencing project: providing services to taxonomists for standard genome sequencing and annotation.</title>
        <authorList>
            <consortium name="The Broad Institute Genomics Platform"/>
            <consortium name="The Broad Institute Genome Sequencing Center for Infectious Disease"/>
            <person name="Wu L."/>
            <person name="Ma J."/>
        </authorList>
    </citation>
    <scope>NUCLEOTIDE SEQUENCE [LARGE SCALE GENOMIC DNA]</scope>
    <source>
        <strain evidence="3">DT43</strain>
    </source>
</reference>
<accession>A0ABV8YL04</accession>
<gene>
    <name evidence="2" type="ORF">ACFPH6_10270</name>
</gene>
<sequence>MAASVSTRITERPRSVPDGSPPLPQRLVHQLLADAERDRGDLREQARARAVEERERYARLAADIASALHELRGFLAATPSAHAPDLDGPDQVLAAVARRFASALTQAGVHLDDPLGRTYAEVAPYVDVGHAPAAGAASELVIGRTVRPGVRLHDGTWIRRAQVLLEPRKEPGEQSRTKGEERA</sequence>
<comment type="caution">
    <text evidence="2">The sequence shown here is derived from an EMBL/GenBank/DDBJ whole genome shotgun (WGS) entry which is preliminary data.</text>
</comment>
<evidence type="ECO:0000256" key="1">
    <source>
        <dbReference type="SAM" id="MobiDB-lite"/>
    </source>
</evidence>
<name>A0ABV8YL04_9ACTN</name>
<dbReference type="RefSeq" id="WP_386340502.1">
    <property type="nucleotide sequence ID" value="NZ_JBHSFG010000017.1"/>
</dbReference>
<dbReference type="EMBL" id="JBHSFG010000017">
    <property type="protein sequence ID" value="MFC4464921.1"/>
    <property type="molecule type" value="Genomic_DNA"/>
</dbReference>
<protein>
    <recommendedName>
        <fullName evidence="4">Nucleotide exchange factor GrpE</fullName>
    </recommendedName>
</protein>
<dbReference type="Proteomes" id="UP001596012">
    <property type="component" value="Unassembled WGS sequence"/>
</dbReference>
<organism evidence="2 3">
    <name type="scientific">Streptomyces xiangluensis</name>
    <dbReference type="NCBI Taxonomy" id="2665720"/>
    <lineage>
        <taxon>Bacteria</taxon>
        <taxon>Bacillati</taxon>
        <taxon>Actinomycetota</taxon>
        <taxon>Actinomycetes</taxon>
        <taxon>Kitasatosporales</taxon>
        <taxon>Streptomycetaceae</taxon>
        <taxon>Streptomyces</taxon>
    </lineage>
</organism>
<feature type="region of interest" description="Disordered" evidence="1">
    <location>
        <begin position="1"/>
        <end position="24"/>
    </location>
</feature>
<keyword evidence="3" id="KW-1185">Reference proteome</keyword>
<evidence type="ECO:0000313" key="3">
    <source>
        <dbReference type="Proteomes" id="UP001596012"/>
    </source>
</evidence>